<dbReference type="OrthoDB" id="1937284at2"/>
<dbReference type="EMBL" id="FOKI01000006">
    <property type="protein sequence ID" value="SFA92254.1"/>
    <property type="molecule type" value="Genomic_DNA"/>
</dbReference>
<gene>
    <name evidence="1" type="ORF">SAMN04488528_100667</name>
</gene>
<dbReference type="AlphaFoldDB" id="A0A1I0WUM7"/>
<keyword evidence="2" id="KW-1185">Reference proteome</keyword>
<sequence>MDIKNVLEYLGKNDLTDIEEINEKDGCKVIRFFYDFDKEEMEAARAYSKDECEEEENSDTWYDEYFLPYLNDVAIDNVGEIVEEIMDEFEIEAQFICYDLNKEKYDYLEFVAIFFEEGSHDIEDVLDSLNI</sequence>
<dbReference type="Proteomes" id="UP000198619">
    <property type="component" value="Unassembled WGS sequence"/>
</dbReference>
<proteinExistence type="predicted"/>
<dbReference type="RefSeq" id="WP_090039459.1">
    <property type="nucleotide sequence ID" value="NZ_FOKI01000006.1"/>
</dbReference>
<reference evidence="1 2" key="1">
    <citation type="submission" date="2016-10" db="EMBL/GenBank/DDBJ databases">
        <authorList>
            <person name="de Groot N.N."/>
        </authorList>
    </citation>
    <scope>NUCLEOTIDE SEQUENCE [LARGE SCALE GENOMIC DNA]</scope>
    <source>
        <strain evidence="1 2">DSM 12271</strain>
    </source>
</reference>
<dbReference type="STRING" id="84698.SAMN04488528_100667"/>
<evidence type="ECO:0000313" key="1">
    <source>
        <dbReference type="EMBL" id="SFA92254.1"/>
    </source>
</evidence>
<evidence type="ECO:0000313" key="2">
    <source>
        <dbReference type="Proteomes" id="UP000198619"/>
    </source>
</evidence>
<organism evidence="1 2">
    <name type="scientific">Clostridium frigidicarnis</name>
    <dbReference type="NCBI Taxonomy" id="84698"/>
    <lineage>
        <taxon>Bacteria</taxon>
        <taxon>Bacillati</taxon>
        <taxon>Bacillota</taxon>
        <taxon>Clostridia</taxon>
        <taxon>Eubacteriales</taxon>
        <taxon>Clostridiaceae</taxon>
        <taxon>Clostridium</taxon>
    </lineage>
</organism>
<accession>A0A1I0WUM7</accession>
<protein>
    <submittedName>
        <fullName evidence="1">Uncharacterized protein</fullName>
    </submittedName>
</protein>
<name>A0A1I0WUM7_9CLOT</name>